<dbReference type="InterPro" id="IPR008428">
    <property type="entry name" value="Chond_GalNAc"/>
</dbReference>
<keyword evidence="4 9" id="KW-0812">Transmembrane</keyword>
<dbReference type="Proteomes" id="UP001152795">
    <property type="component" value="Unassembled WGS sequence"/>
</dbReference>
<dbReference type="InterPro" id="IPR029044">
    <property type="entry name" value="Nucleotide-diphossugar_trans"/>
</dbReference>
<dbReference type="EMBL" id="CACRXK020004803">
    <property type="protein sequence ID" value="CAB4004079.1"/>
    <property type="molecule type" value="Genomic_DNA"/>
</dbReference>
<reference evidence="10" key="1">
    <citation type="submission" date="2020-04" db="EMBL/GenBank/DDBJ databases">
        <authorList>
            <person name="Alioto T."/>
            <person name="Alioto T."/>
            <person name="Gomez Garrido J."/>
        </authorList>
    </citation>
    <scope>NUCLEOTIDE SEQUENCE</scope>
    <source>
        <strain evidence="10">A484AB</strain>
    </source>
</reference>
<accession>A0A6S7HIE4</accession>
<evidence type="ECO:0000256" key="1">
    <source>
        <dbReference type="ARBA" id="ARBA00004447"/>
    </source>
</evidence>
<keyword evidence="5 9" id="KW-0735">Signal-anchor</keyword>
<proteinExistence type="inferred from homology"/>
<comment type="similarity">
    <text evidence="2 9">Belongs to the chondroitin N-acetylgalactosaminyltransferase family.</text>
</comment>
<sequence>MVHSNFVRKQFCIYVKIILVASIVVYFLSVIVSFIPSANRRTKFKENGQKETKLMTSSTSVKLTKLETKGYGTSNYESSFLGRWTALAKDIFAKNAGLNVNTELQGKLNVHRWYSICGNTVDNLRRHILFPKHPKLRTTTSLLRMRTTLRDFGQRIFGYIHPQLSGTYQFAVSSDDFSEVWLSNDVTPNKTNLICQVGGMYKGVYIKGSTRPGQFDKYLSQISQYIYLEGDRKYYFEILHKQGEGQGHLHIAWKMPGWEYFTIITKEFLSLFTKEEQGHSLVDPEDHVLSDEMVLEHHKHVRSKYHNSGGYRNFTKLTRAEAIPLLRHPPKKLSVCNKEERQFPVKLKRYQGIRYAQIPNVFPPDGSDLVVQICQSAKSPAECKGNPLLEKEKAHSIARRYLNATFSKSYSLISVIRVEDVLEKHTKDQRYFIELEIFDNTDNKTWRVAENVVEKSVSGDLCYPVESSWEPDVTVYLIITVKNQGVWIRHFIDNILDIQEATGDENIHPIIVDFGSRDSDTDTYLKRSRLKHYSVIHKTGHFYKTAAINEAANSVKNENSIIFLLDLHLDLPVNLIQTVRKHTIQGDMAFVPLLTRLMCGSSPDFPTGHWEEQGYGLFAIYKSDWSRFGGMNVKEFSDHWGGEDWEMIDRVVAKSIFVHKLKMPGLFHFFHNRRGMWDKAV</sequence>
<dbReference type="InterPro" id="IPR037524">
    <property type="entry name" value="PA14/GLEYA"/>
</dbReference>
<evidence type="ECO:0000256" key="8">
    <source>
        <dbReference type="ARBA" id="ARBA00023136"/>
    </source>
</evidence>
<name>A0A6S7HIE4_PARCT</name>
<dbReference type="GO" id="GO:0032580">
    <property type="term" value="C:Golgi cisterna membrane"/>
    <property type="evidence" value="ECO:0007669"/>
    <property type="project" value="UniProtKB-SubCell"/>
</dbReference>
<dbReference type="InterPro" id="IPR011658">
    <property type="entry name" value="PA14_dom"/>
</dbReference>
<dbReference type="SUPFAM" id="SSF53448">
    <property type="entry name" value="Nucleotide-diphospho-sugar transferases"/>
    <property type="match status" value="1"/>
</dbReference>
<evidence type="ECO:0000256" key="4">
    <source>
        <dbReference type="ARBA" id="ARBA00022692"/>
    </source>
</evidence>
<evidence type="ECO:0000256" key="6">
    <source>
        <dbReference type="ARBA" id="ARBA00022989"/>
    </source>
</evidence>
<evidence type="ECO:0000313" key="11">
    <source>
        <dbReference type="Proteomes" id="UP001152795"/>
    </source>
</evidence>
<dbReference type="GO" id="GO:0008376">
    <property type="term" value="F:acetylgalactosaminyltransferase activity"/>
    <property type="evidence" value="ECO:0007669"/>
    <property type="project" value="InterPro"/>
</dbReference>
<dbReference type="SUPFAM" id="SSF56988">
    <property type="entry name" value="Anthrax protective antigen"/>
    <property type="match status" value="1"/>
</dbReference>
<evidence type="ECO:0000256" key="5">
    <source>
        <dbReference type="ARBA" id="ARBA00022968"/>
    </source>
</evidence>
<keyword evidence="6 9" id="KW-1133">Transmembrane helix</keyword>
<dbReference type="PANTHER" id="PTHR12369:SF5">
    <property type="entry name" value="HEXOSYLTRANSFERASE"/>
    <property type="match status" value="1"/>
</dbReference>
<comment type="subcellular location">
    <subcellularLocation>
        <location evidence="1 9">Golgi apparatus</location>
        <location evidence="1 9">Golgi stack membrane</location>
        <topology evidence="1 9">Single-pass type II membrane protein</topology>
    </subcellularLocation>
</comment>
<evidence type="ECO:0000313" key="10">
    <source>
        <dbReference type="EMBL" id="CAB4004079.1"/>
    </source>
</evidence>
<evidence type="ECO:0000256" key="7">
    <source>
        <dbReference type="ARBA" id="ARBA00023034"/>
    </source>
</evidence>
<dbReference type="Pfam" id="PF07691">
    <property type="entry name" value="PA14"/>
    <property type="match status" value="1"/>
</dbReference>
<dbReference type="Gene3D" id="2.60.120.1560">
    <property type="match status" value="1"/>
</dbReference>
<keyword evidence="8 9" id="KW-0472">Membrane</keyword>
<keyword evidence="3 9" id="KW-0808">Transferase</keyword>
<organism evidence="10 11">
    <name type="scientific">Paramuricea clavata</name>
    <name type="common">Red gorgonian</name>
    <name type="synonym">Violescent sea-whip</name>
    <dbReference type="NCBI Taxonomy" id="317549"/>
    <lineage>
        <taxon>Eukaryota</taxon>
        <taxon>Metazoa</taxon>
        <taxon>Cnidaria</taxon>
        <taxon>Anthozoa</taxon>
        <taxon>Octocorallia</taxon>
        <taxon>Malacalcyonacea</taxon>
        <taxon>Plexauridae</taxon>
        <taxon>Paramuricea</taxon>
    </lineage>
</organism>
<feature type="transmembrane region" description="Helical" evidence="9">
    <location>
        <begin position="12"/>
        <end position="35"/>
    </location>
</feature>
<protein>
    <recommendedName>
        <fullName evidence="9">Hexosyltransferase</fullName>
        <ecNumber evidence="9">2.4.1.-</ecNumber>
    </recommendedName>
</protein>
<keyword evidence="11" id="KW-1185">Reference proteome</keyword>
<dbReference type="AlphaFoldDB" id="A0A6S7HIE4"/>
<dbReference type="PANTHER" id="PTHR12369">
    <property type="entry name" value="CHONDROITIN SYNTHASE"/>
    <property type="match status" value="1"/>
</dbReference>
<gene>
    <name evidence="10" type="ORF">PACLA_8A008960</name>
</gene>
<dbReference type="InterPro" id="IPR051227">
    <property type="entry name" value="CS_glycosyltransferase"/>
</dbReference>
<dbReference type="PROSITE" id="PS51820">
    <property type="entry name" value="PA14"/>
    <property type="match status" value="1"/>
</dbReference>
<evidence type="ECO:0000256" key="2">
    <source>
        <dbReference type="ARBA" id="ARBA00009239"/>
    </source>
</evidence>
<dbReference type="Gene3D" id="3.90.550.10">
    <property type="entry name" value="Spore Coat Polysaccharide Biosynthesis Protein SpsA, Chain A"/>
    <property type="match status" value="1"/>
</dbReference>
<dbReference type="CDD" id="cd00761">
    <property type="entry name" value="Glyco_tranf_GTA_type"/>
    <property type="match status" value="1"/>
</dbReference>
<keyword evidence="7 9" id="KW-0333">Golgi apparatus</keyword>
<dbReference type="Pfam" id="PF05679">
    <property type="entry name" value="CHGN"/>
    <property type="match status" value="1"/>
</dbReference>
<evidence type="ECO:0000256" key="3">
    <source>
        <dbReference type="ARBA" id="ARBA00022679"/>
    </source>
</evidence>
<dbReference type="OrthoDB" id="5971499at2759"/>
<comment type="caution">
    <text evidence="10">The sequence shown here is derived from an EMBL/GenBank/DDBJ whole genome shotgun (WGS) entry which is preliminary data.</text>
</comment>
<dbReference type="EC" id="2.4.1.-" evidence="9"/>
<evidence type="ECO:0000256" key="9">
    <source>
        <dbReference type="RuleBase" id="RU364016"/>
    </source>
</evidence>